<dbReference type="Proteomes" id="UP001236014">
    <property type="component" value="Chromosome"/>
</dbReference>
<organism evidence="5 6">
    <name type="scientific">Amycolatopsis carbonis</name>
    <dbReference type="NCBI Taxonomy" id="715471"/>
    <lineage>
        <taxon>Bacteria</taxon>
        <taxon>Bacillati</taxon>
        <taxon>Actinomycetota</taxon>
        <taxon>Actinomycetes</taxon>
        <taxon>Pseudonocardiales</taxon>
        <taxon>Pseudonocardiaceae</taxon>
        <taxon>Amycolatopsis</taxon>
    </lineage>
</organism>
<protein>
    <submittedName>
        <fullName evidence="5">ABC transporter ATP-binding protein</fullName>
    </submittedName>
</protein>
<evidence type="ECO:0000256" key="3">
    <source>
        <dbReference type="ARBA" id="ARBA00022840"/>
    </source>
</evidence>
<dbReference type="PROSITE" id="PS50893">
    <property type="entry name" value="ABC_TRANSPORTER_2"/>
    <property type="match status" value="1"/>
</dbReference>
<dbReference type="Gene3D" id="3.40.50.300">
    <property type="entry name" value="P-loop containing nucleotide triphosphate hydrolases"/>
    <property type="match status" value="1"/>
</dbReference>
<dbReference type="RefSeq" id="WP_285973329.1">
    <property type="nucleotide sequence ID" value="NZ_CP127294.1"/>
</dbReference>
<keyword evidence="6" id="KW-1185">Reference proteome</keyword>
<proteinExistence type="predicted"/>
<dbReference type="InterPro" id="IPR051120">
    <property type="entry name" value="ABC_AA/LPS_Transport"/>
</dbReference>
<dbReference type="EMBL" id="CP127294">
    <property type="protein sequence ID" value="WIX82764.1"/>
    <property type="molecule type" value="Genomic_DNA"/>
</dbReference>
<evidence type="ECO:0000256" key="1">
    <source>
        <dbReference type="ARBA" id="ARBA00022448"/>
    </source>
</evidence>
<name>A0A9Y2N173_9PSEU</name>
<keyword evidence="3 5" id="KW-0067">ATP-binding</keyword>
<dbReference type="InterPro" id="IPR032823">
    <property type="entry name" value="BCA_ABC_TP_C"/>
</dbReference>
<dbReference type="GO" id="GO:0005524">
    <property type="term" value="F:ATP binding"/>
    <property type="evidence" value="ECO:0007669"/>
    <property type="project" value="UniProtKB-KW"/>
</dbReference>
<dbReference type="SUPFAM" id="SSF52540">
    <property type="entry name" value="P-loop containing nucleoside triphosphate hydrolases"/>
    <property type="match status" value="1"/>
</dbReference>
<gene>
    <name evidence="5" type="ORF">QRX50_19275</name>
</gene>
<dbReference type="FunFam" id="3.40.50.300:FF:000421">
    <property type="entry name" value="Branched-chain amino acid ABC transporter ATP-binding protein"/>
    <property type="match status" value="1"/>
</dbReference>
<accession>A0A9Y2N173</accession>
<evidence type="ECO:0000259" key="4">
    <source>
        <dbReference type="PROSITE" id="PS50893"/>
    </source>
</evidence>
<dbReference type="GO" id="GO:0016887">
    <property type="term" value="F:ATP hydrolysis activity"/>
    <property type="evidence" value="ECO:0007669"/>
    <property type="project" value="InterPro"/>
</dbReference>
<dbReference type="Pfam" id="PF12399">
    <property type="entry name" value="BCA_ABC_TP_C"/>
    <property type="match status" value="1"/>
</dbReference>
<dbReference type="GO" id="GO:0005886">
    <property type="term" value="C:plasma membrane"/>
    <property type="evidence" value="ECO:0007669"/>
    <property type="project" value="TreeGrafter"/>
</dbReference>
<dbReference type="SMART" id="SM00382">
    <property type="entry name" value="AAA"/>
    <property type="match status" value="1"/>
</dbReference>
<dbReference type="CDD" id="cd03219">
    <property type="entry name" value="ABC_Mj1267_LivG_branched"/>
    <property type="match status" value="1"/>
</dbReference>
<evidence type="ECO:0000313" key="6">
    <source>
        <dbReference type="Proteomes" id="UP001236014"/>
    </source>
</evidence>
<sequence length="257" mass="27037">MTTETPLLAVHGLTRRFGGVTAVDDVSFTVAPGTVRAIIGPNGAGKTTLLDLMTGFTAPDAGRVEFAGRDITGIRPHRLPALGLARTFQSARLVGTLTVRENVMLGGYRFTRARFLSDGLRLPGTRREERALGRRADELLEFLELGAFADSLAGELPAGAQRLVEVARGLAGGPTLLLLDEPAAGLDDTETGELAAALRAVCAGGISLVVIEHNIELVMTVSDHVTVLDAGRVIADDVPQRVQADPAVIEAYLGVKP</sequence>
<keyword evidence="2" id="KW-0547">Nucleotide-binding</keyword>
<evidence type="ECO:0000313" key="5">
    <source>
        <dbReference type="EMBL" id="WIX82764.1"/>
    </source>
</evidence>
<feature type="domain" description="ABC transporter" evidence="4">
    <location>
        <begin position="8"/>
        <end position="255"/>
    </location>
</feature>
<dbReference type="PANTHER" id="PTHR45772">
    <property type="entry name" value="CONSERVED COMPONENT OF ABC TRANSPORTER FOR NATURAL AMINO ACIDS-RELATED"/>
    <property type="match status" value="1"/>
</dbReference>
<dbReference type="AlphaFoldDB" id="A0A9Y2N173"/>
<evidence type="ECO:0000256" key="2">
    <source>
        <dbReference type="ARBA" id="ARBA00022741"/>
    </source>
</evidence>
<keyword evidence="1" id="KW-0813">Transport</keyword>
<dbReference type="InterPro" id="IPR003593">
    <property type="entry name" value="AAA+_ATPase"/>
</dbReference>
<dbReference type="Pfam" id="PF00005">
    <property type="entry name" value="ABC_tran"/>
    <property type="match status" value="1"/>
</dbReference>
<reference evidence="5 6" key="1">
    <citation type="submission" date="2023-06" db="EMBL/GenBank/DDBJ databases">
        <authorList>
            <person name="Oyuntsetseg B."/>
            <person name="Kim S.B."/>
        </authorList>
    </citation>
    <scope>NUCLEOTIDE SEQUENCE [LARGE SCALE GENOMIC DNA]</scope>
    <source>
        <strain evidence="5 6">2-15</strain>
    </source>
</reference>
<dbReference type="InterPro" id="IPR003439">
    <property type="entry name" value="ABC_transporter-like_ATP-bd"/>
</dbReference>
<dbReference type="InterPro" id="IPR027417">
    <property type="entry name" value="P-loop_NTPase"/>
</dbReference>
<dbReference type="KEGG" id="acab:QRX50_19275"/>